<reference evidence="3 4" key="1">
    <citation type="submission" date="2018-10" db="EMBL/GenBank/DDBJ databases">
        <title>Relationship between Morphology and Antimicrobial Activity in Streptomyces.</title>
        <authorList>
            <person name="Kang H.J."/>
            <person name="Kim S.B."/>
        </authorList>
    </citation>
    <scope>NUCLEOTIDE SEQUENCE [LARGE SCALE GENOMIC DNA]</scope>
    <source>
        <strain evidence="3 4">BH38</strain>
    </source>
</reference>
<dbReference type="OrthoDB" id="7839592at2"/>
<protein>
    <recommendedName>
        <fullName evidence="2">DUF4253 domain-containing protein</fullName>
    </recommendedName>
</protein>
<accession>A0A387H4W0</accession>
<name>A0A387H4W0_9ACTN</name>
<sequence length="286" mass="30559">MVDPTPLPPTLHPLFPDGAAEQSSLATPLPPGRLITPAGSEGNAPVMWLSDGPTPTGLWEKLHREHARSGLWPLLLTHPANDPDFRPWATGELAPGQSSAPDFHDPEAVLRGWWNALVDGSPDHPQDAAERLQMLEPYGPDWPGLAPTPRPAAGDAPADAADAADAVAGWLLDHDPKLRIGLVRADSGAEALAACGWTGAARHADTGAIAAVLRGWEQRYGARLVEVGPGGLRLSVTARPDGLEEALPVAAEHVAFCPDNVFRGTESLTDYAEELVEEKCWSFWWH</sequence>
<evidence type="ECO:0000313" key="3">
    <source>
        <dbReference type="EMBL" id="AYG78785.1"/>
    </source>
</evidence>
<dbReference type="InterPro" id="IPR025349">
    <property type="entry name" value="DUF4253"/>
</dbReference>
<evidence type="ECO:0000313" key="4">
    <source>
        <dbReference type="Proteomes" id="UP000271554"/>
    </source>
</evidence>
<gene>
    <name evidence="3" type="ORF">DWB77_00893</name>
</gene>
<keyword evidence="4" id="KW-1185">Reference proteome</keyword>
<dbReference type="AlphaFoldDB" id="A0A387H4W0"/>
<dbReference type="Pfam" id="PF14062">
    <property type="entry name" value="DUF4253"/>
    <property type="match status" value="1"/>
</dbReference>
<evidence type="ECO:0000256" key="1">
    <source>
        <dbReference type="SAM" id="MobiDB-lite"/>
    </source>
</evidence>
<feature type="domain" description="DUF4253" evidence="2">
    <location>
        <begin position="179"/>
        <end position="285"/>
    </location>
</feature>
<dbReference type="Proteomes" id="UP000271554">
    <property type="component" value="Chromosome"/>
</dbReference>
<proteinExistence type="predicted"/>
<evidence type="ECO:0000259" key="2">
    <source>
        <dbReference type="Pfam" id="PF14062"/>
    </source>
</evidence>
<dbReference type="RefSeq" id="WP_120719983.1">
    <property type="nucleotide sequence ID" value="NZ_CP032698.1"/>
</dbReference>
<feature type="compositionally biased region" description="Pro residues" evidence="1">
    <location>
        <begin position="1"/>
        <end position="11"/>
    </location>
</feature>
<dbReference type="KEGG" id="shun:DWB77_00893"/>
<feature type="region of interest" description="Disordered" evidence="1">
    <location>
        <begin position="1"/>
        <end position="40"/>
    </location>
</feature>
<dbReference type="EMBL" id="CP032698">
    <property type="protein sequence ID" value="AYG78785.1"/>
    <property type="molecule type" value="Genomic_DNA"/>
</dbReference>
<organism evidence="3 4">
    <name type="scientific">Streptomyces hundungensis</name>
    <dbReference type="NCBI Taxonomy" id="1077946"/>
    <lineage>
        <taxon>Bacteria</taxon>
        <taxon>Bacillati</taxon>
        <taxon>Actinomycetota</taxon>
        <taxon>Actinomycetes</taxon>
        <taxon>Kitasatosporales</taxon>
        <taxon>Streptomycetaceae</taxon>
        <taxon>Streptomyces</taxon>
    </lineage>
</organism>